<feature type="binding site" evidence="11">
    <location>
        <position position="131"/>
    </location>
    <ligand>
        <name>Mn(2+)</name>
        <dbReference type="ChEBI" id="CHEBI:29035"/>
    </ligand>
</feature>
<evidence type="ECO:0000256" key="12">
    <source>
        <dbReference type="PIRSR" id="PIRSR601929-3"/>
    </source>
</evidence>
<dbReference type="GO" id="GO:0030145">
    <property type="term" value="F:manganese ion binding"/>
    <property type="evidence" value="ECO:0007669"/>
    <property type="project" value="InterPro"/>
</dbReference>
<evidence type="ECO:0000259" key="13">
    <source>
        <dbReference type="SMART" id="SM00835"/>
    </source>
</evidence>
<proteinExistence type="inferred from homology"/>
<feature type="domain" description="Cupin type-1" evidence="13">
    <location>
        <begin position="38"/>
        <end position="186"/>
    </location>
</feature>
<keyword evidence="6" id="KW-0732">Signal</keyword>
<feature type="binding site" evidence="11">
    <location>
        <position position="87"/>
    </location>
    <ligand>
        <name>Mn(2+)</name>
        <dbReference type="ChEBI" id="CHEBI:29035"/>
    </ligand>
</feature>
<evidence type="ECO:0000256" key="10">
    <source>
        <dbReference type="PIRSR" id="PIRSR601929-1"/>
    </source>
</evidence>
<keyword evidence="8" id="KW-0325">Glycoprotein</keyword>
<dbReference type="PRINTS" id="PR00325">
    <property type="entry name" value="GERMIN"/>
</dbReference>
<dbReference type="AlphaFoldDB" id="A0A5D3C692"/>
<dbReference type="GO" id="GO:2000280">
    <property type="term" value="P:regulation of root development"/>
    <property type="evidence" value="ECO:0007669"/>
    <property type="project" value="UniProtKB-ARBA"/>
</dbReference>
<reference evidence="14 15" key="1">
    <citation type="submission" date="2019-08" db="EMBL/GenBank/DDBJ databases">
        <title>Draft genome sequences of two oriental melons (Cucumis melo L. var makuwa).</title>
        <authorList>
            <person name="Kwon S.-Y."/>
        </authorList>
    </citation>
    <scope>NUCLEOTIDE SEQUENCE [LARGE SCALE GENOMIC DNA]</scope>
    <source>
        <strain evidence="15">cv. Chang Bougi</strain>
        <tissue evidence="14">Leaf</tissue>
    </source>
</reference>
<dbReference type="Proteomes" id="UP000321947">
    <property type="component" value="Unassembled WGS sequence"/>
</dbReference>
<name>A0A5D3C692_CUCMM</name>
<dbReference type="SMART" id="SM00835">
    <property type="entry name" value="Cupin_1"/>
    <property type="match status" value="1"/>
</dbReference>
<evidence type="ECO:0000313" key="15">
    <source>
        <dbReference type="Proteomes" id="UP000321947"/>
    </source>
</evidence>
<protein>
    <submittedName>
        <fullName evidence="14">Germin-like protein subfamily 3 member 2</fullName>
    </submittedName>
</protein>
<accession>A0A5D3C692</accession>
<dbReference type="GO" id="GO:0010497">
    <property type="term" value="P:plasmodesmata-mediated intercellular transport"/>
    <property type="evidence" value="ECO:0007669"/>
    <property type="project" value="UniProtKB-ARBA"/>
</dbReference>
<sequence>MASDPDPLQDFCIPNPKSFPNQLCKNSTAVTADDFVFSGAKSAGPFSETGFATVAANPINFPGLNTLGMSLVRVDLKEGAINPPHVHPRAAEMVYVVQGKVYAGFVDSGNRVYAKVIEEGEVMVIPRGVVHFQMNVGKRRATVFGCFNSQNPGTQKMAAAIFGSGIKEELLEKAFGFKLGYKAEAEIPMTHHGHFWSLASLSLSLPLPLPGKYEMQRSSMCITKNVGDLLILVVELEGESLTWRFAQRVLTARSRFPILAGYAKNPFNLPKLGGERTKIVLAAQKGSGSVGVENSTQGWRTARTRARLEGGSVSSCAANGDARTAGSWRLGFTRHADGWRRGTAGQCGSGLLVWIGATS</sequence>
<evidence type="ECO:0000256" key="1">
    <source>
        <dbReference type="ARBA" id="ARBA00004271"/>
    </source>
</evidence>
<feature type="disulfide bond" evidence="12">
    <location>
        <begin position="12"/>
        <end position="24"/>
    </location>
</feature>
<feature type="binding site" evidence="10">
    <location>
        <position position="82"/>
    </location>
    <ligand>
        <name>oxalate</name>
        <dbReference type="ChEBI" id="CHEBI:30623"/>
    </ligand>
</feature>
<comment type="similarity">
    <text evidence="2">Belongs to the germin family.</text>
</comment>
<keyword evidence="3" id="KW-0052">Apoplast</keyword>
<dbReference type="Pfam" id="PF00190">
    <property type="entry name" value="Cupin_1"/>
    <property type="match status" value="1"/>
</dbReference>
<evidence type="ECO:0000256" key="11">
    <source>
        <dbReference type="PIRSR" id="PIRSR601929-2"/>
    </source>
</evidence>
<feature type="binding site" evidence="10">
    <location>
        <position position="87"/>
    </location>
    <ligand>
        <name>oxalate</name>
        <dbReference type="ChEBI" id="CHEBI:30623"/>
    </ligand>
</feature>
<dbReference type="Gene3D" id="2.60.120.10">
    <property type="entry name" value="Jelly Rolls"/>
    <property type="match status" value="1"/>
</dbReference>
<comment type="caution">
    <text evidence="14">The sequence shown here is derived from an EMBL/GenBank/DDBJ whole genome shotgun (WGS) entry which is preliminary data.</text>
</comment>
<dbReference type="SUPFAM" id="SSF51182">
    <property type="entry name" value="RmlC-like cupins"/>
    <property type="match status" value="1"/>
</dbReference>
<dbReference type="EMBL" id="SSTD01013307">
    <property type="protein sequence ID" value="TYK07407.1"/>
    <property type="molecule type" value="Genomic_DNA"/>
</dbReference>
<evidence type="ECO:0000256" key="4">
    <source>
        <dbReference type="ARBA" id="ARBA00022525"/>
    </source>
</evidence>
<evidence type="ECO:0000313" key="14">
    <source>
        <dbReference type="EMBL" id="TYK07407.1"/>
    </source>
</evidence>
<comment type="subcellular location">
    <subcellularLocation>
        <location evidence="1">Secreted</location>
        <location evidence="1">Extracellular space</location>
        <location evidence="1">Apoplast</location>
    </subcellularLocation>
</comment>
<keyword evidence="9 10" id="KW-0464">Manganese</keyword>
<dbReference type="FunFam" id="2.60.120.10:FF:000025">
    <property type="entry name" value="germin-like protein subfamily 2 member 1"/>
    <property type="match status" value="1"/>
</dbReference>
<dbReference type="GO" id="GO:0009506">
    <property type="term" value="C:plasmodesma"/>
    <property type="evidence" value="ECO:0007669"/>
    <property type="project" value="UniProtKB-ARBA"/>
</dbReference>
<dbReference type="InterPro" id="IPR014710">
    <property type="entry name" value="RmlC-like_jellyroll"/>
</dbReference>
<dbReference type="InterPro" id="IPR001929">
    <property type="entry name" value="Germin"/>
</dbReference>
<dbReference type="InterPro" id="IPR011051">
    <property type="entry name" value="RmlC_Cupin_sf"/>
</dbReference>
<gene>
    <name evidence="14" type="ORF">E5676_scaffold202G001330</name>
</gene>
<evidence type="ECO:0000256" key="8">
    <source>
        <dbReference type="ARBA" id="ARBA00023180"/>
    </source>
</evidence>
<feature type="binding site" evidence="11">
    <location>
        <position position="85"/>
    </location>
    <ligand>
        <name>Mn(2+)</name>
        <dbReference type="ChEBI" id="CHEBI:29035"/>
    </ligand>
</feature>
<evidence type="ECO:0000256" key="9">
    <source>
        <dbReference type="ARBA" id="ARBA00023211"/>
    </source>
</evidence>
<organism evidence="14 15">
    <name type="scientific">Cucumis melo var. makuwa</name>
    <name type="common">Oriental melon</name>
    <dbReference type="NCBI Taxonomy" id="1194695"/>
    <lineage>
        <taxon>Eukaryota</taxon>
        <taxon>Viridiplantae</taxon>
        <taxon>Streptophyta</taxon>
        <taxon>Embryophyta</taxon>
        <taxon>Tracheophyta</taxon>
        <taxon>Spermatophyta</taxon>
        <taxon>Magnoliopsida</taxon>
        <taxon>eudicotyledons</taxon>
        <taxon>Gunneridae</taxon>
        <taxon>Pentapetalae</taxon>
        <taxon>rosids</taxon>
        <taxon>fabids</taxon>
        <taxon>Cucurbitales</taxon>
        <taxon>Cucurbitaceae</taxon>
        <taxon>Benincaseae</taxon>
        <taxon>Cucumis</taxon>
    </lineage>
</organism>
<dbReference type="CDD" id="cd02241">
    <property type="entry name" value="cupin_OxOx"/>
    <property type="match status" value="1"/>
</dbReference>
<dbReference type="PANTHER" id="PTHR31238">
    <property type="entry name" value="GERMIN-LIKE PROTEIN SUBFAMILY 3 MEMBER 3"/>
    <property type="match status" value="1"/>
</dbReference>
<evidence type="ECO:0000256" key="6">
    <source>
        <dbReference type="ARBA" id="ARBA00022729"/>
    </source>
</evidence>
<evidence type="ECO:0000256" key="7">
    <source>
        <dbReference type="ARBA" id="ARBA00023157"/>
    </source>
</evidence>
<keyword evidence="5 10" id="KW-0479">Metal-binding</keyword>
<evidence type="ECO:0000256" key="2">
    <source>
        <dbReference type="ARBA" id="ARBA00007456"/>
    </source>
</evidence>
<dbReference type="InterPro" id="IPR006045">
    <property type="entry name" value="Cupin_1"/>
</dbReference>
<keyword evidence="7 12" id="KW-1015">Disulfide bond</keyword>
<evidence type="ECO:0000256" key="3">
    <source>
        <dbReference type="ARBA" id="ARBA00022523"/>
    </source>
</evidence>
<keyword evidence="4" id="KW-0964">Secreted</keyword>
<feature type="binding site" evidence="10">
    <location>
        <position position="92"/>
    </location>
    <ligand>
        <name>oxalate</name>
        <dbReference type="ChEBI" id="CHEBI:30623"/>
    </ligand>
</feature>
<feature type="binding site" evidence="11">
    <location>
        <position position="92"/>
    </location>
    <ligand>
        <name>Mn(2+)</name>
        <dbReference type="ChEBI" id="CHEBI:29035"/>
    </ligand>
</feature>
<dbReference type="GO" id="GO:0048046">
    <property type="term" value="C:apoplast"/>
    <property type="evidence" value="ECO:0007669"/>
    <property type="project" value="UniProtKB-SubCell"/>
</dbReference>
<evidence type="ECO:0000256" key="5">
    <source>
        <dbReference type="ARBA" id="ARBA00022723"/>
    </source>
</evidence>